<sequence>MAACGEEMEAELAEIIGSPTVKMFGLGFLSVDALSGFIYVFVLAFTCGCRMSLAIGNPCSKELIFETGGRSEWLGVTFWLSMDIADSNSKARFETLDLFGTLEFHKFGLKLSHPGSDYSGCCDDMQCLKCLAFRLADEGAGQQATSKSEPVVRTVMSPAVAGNTGCFGDCSATGAEQVLFFF</sequence>
<dbReference type="AlphaFoldDB" id="A0A811RXL4"/>
<organism evidence="2 3">
    <name type="scientific">Miscanthus lutarioriparius</name>
    <dbReference type="NCBI Taxonomy" id="422564"/>
    <lineage>
        <taxon>Eukaryota</taxon>
        <taxon>Viridiplantae</taxon>
        <taxon>Streptophyta</taxon>
        <taxon>Embryophyta</taxon>
        <taxon>Tracheophyta</taxon>
        <taxon>Spermatophyta</taxon>
        <taxon>Magnoliopsida</taxon>
        <taxon>Liliopsida</taxon>
        <taxon>Poales</taxon>
        <taxon>Poaceae</taxon>
        <taxon>PACMAD clade</taxon>
        <taxon>Panicoideae</taxon>
        <taxon>Andropogonodae</taxon>
        <taxon>Andropogoneae</taxon>
        <taxon>Saccharinae</taxon>
        <taxon>Miscanthus</taxon>
    </lineage>
</organism>
<keyword evidence="1" id="KW-0812">Transmembrane</keyword>
<proteinExistence type="predicted"/>
<reference evidence="2" key="1">
    <citation type="submission" date="2020-10" db="EMBL/GenBank/DDBJ databases">
        <authorList>
            <person name="Han B."/>
            <person name="Lu T."/>
            <person name="Zhao Q."/>
            <person name="Huang X."/>
            <person name="Zhao Y."/>
        </authorList>
    </citation>
    <scope>NUCLEOTIDE SEQUENCE</scope>
</reference>
<accession>A0A811RXL4</accession>
<dbReference type="EMBL" id="CAJGYO010000017">
    <property type="protein sequence ID" value="CAD6333356.1"/>
    <property type="molecule type" value="Genomic_DNA"/>
</dbReference>
<comment type="caution">
    <text evidence="2">The sequence shown here is derived from an EMBL/GenBank/DDBJ whole genome shotgun (WGS) entry which is preliminary data.</text>
</comment>
<keyword evidence="3" id="KW-1185">Reference proteome</keyword>
<evidence type="ECO:0000313" key="2">
    <source>
        <dbReference type="EMBL" id="CAD6333356.1"/>
    </source>
</evidence>
<dbReference type="Proteomes" id="UP000604825">
    <property type="component" value="Unassembled WGS sequence"/>
</dbReference>
<gene>
    <name evidence="2" type="ORF">NCGR_LOCUS57454</name>
</gene>
<protein>
    <submittedName>
        <fullName evidence="2">Uncharacterized protein</fullName>
    </submittedName>
</protein>
<name>A0A811RXL4_9POAL</name>
<evidence type="ECO:0000256" key="1">
    <source>
        <dbReference type="SAM" id="Phobius"/>
    </source>
</evidence>
<evidence type="ECO:0000313" key="3">
    <source>
        <dbReference type="Proteomes" id="UP000604825"/>
    </source>
</evidence>
<keyword evidence="1" id="KW-0472">Membrane</keyword>
<keyword evidence="1" id="KW-1133">Transmembrane helix</keyword>
<feature type="transmembrane region" description="Helical" evidence="1">
    <location>
        <begin position="23"/>
        <end position="45"/>
    </location>
</feature>